<keyword evidence="1" id="KW-0456">Lyase</keyword>
<protein>
    <submittedName>
        <fullName evidence="1">Cystathionine beta-lyase family protein involved in aluminum resistance</fullName>
    </submittedName>
</protein>
<evidence type="ECO:0000313" key="2">
    <source>
        <dbReference type="Proteomes" id="UP000190328"/>
    </source>
</evidence>
<dbReference type="Gene3D" id="3.40.640.10">
    <property type="entry name" value="Type I PLP-dependent aspartate aminotransferase-like (Major domain)"/>
    <property type="match status" value="1"/>
</dbReference>
<keyword evidence="2" id="KW-1185">Reference proteome</keyword>
<name>A0A1T4N8V1_9ENTE</name>
<dbReference type="EMBL" id="FUXI01000013">
    <property type="protein sequence ID" value="SJZ75659.1"/>
    <property type="molecule type" value="Genomic_DNA"/>
</dbReference>
<dbReference type="InterPro" id="IPR015424">
    <property type="entry name" value="PyrdxlP-dep_Trfase"/>
</dbReference>
<dbReference type="PANTHER" id="PTHR46658:SF1">
    <property type="entry name" value="CYS OR MET METABOLISM PYRIDOXAL-PHOSPHATE-DEPENDENT ENZYME"/>
    <property type="match status" value="1"/>
</dbReference>
<evidence type="ECO:0000313" key="1">
    <source>
        <dbReference type="EMBL" id="SJZ75659.1"/>
    </source>
</evidence>
<dbReference type="Pfam" id="PF06838">
    <property type="entry name" value="Met_gamma_lyase"/>
    <property type="match status" value="1"/>
</dbReference>
<reference evidence="1 2" key="1">
    <citation type="submission" date="2017-02" db="EMBL/GenBank/DDBJ databases">
        <authorList>
            <person name="Peterson S.W."/>
        </authorList>
    </citation>
    <scope>NUCLEOTIDE SEQUENCE [LARGE SCALE GENOMIC DNA]</scope>
    <source>
        <strain evidence="1 2">ATCC BAA-1030</strain>
    </source>
</reference>
<accession>A0A1T4N8V1</accession>
<dbReference type="InterPro" id="IPR009651">
    <property type="entry name" value="Met_g_lyase_put"/>
</dbReference>
<dbReference type="PANTHER" id="PTHR46658">
    <property type="entry name" value="CYS OR MET METABOLISM PYRIDOXAL-PHOSPHATE-DEPENDENT ENZYME"/>
    <property type="match status" value="1"/>
</dbReference>
<dbReference type="OrthoDB" id="9764766at2"/>
<dbReference type="STRING" id="263852.SAMN02745116_01351"/>
<dbReference type="SUPFAM" id="SSF53383">
    <property type="entry name" value="PLP-dependent transferases"/>
    <property type="match status" value="1"/>
</dbReference>
<dbReference type="GO" id="GO:0016829">
    <property type="term" value="F:lyase activity"/>
    <property type="evidence" value="ECO:0007669"/>
    <property type="project" value="UniProtKB-KW"/>
</dbReference>
<sequence length="417" mass="45557">MNWINQFDEKLITIINNVEEKITQKRKEIQEVALFNQQKVLRAFQQERVAATDLLASTGYGYDDIGREKLDKIYARSFGAESAIVRPQIVSGTHALATALFGLLKPTDELLYITGTPYDTLLEVIGVTGDGRGSLKEIGVGFDFVPLKDGKVNFEQVKEQITPKTKVVAIQRSRGYAGRASFTIEEIKEMCDFIRSFNKEVIIFADNCYGEFSETIEPTEVGVDLMAGSLIKNPGGGIAKTGGYIAGKTELVEAASYRLTTAGVGSAGGAMGSNTYDFLQGFFLSPHTVSQAIQGAIFTAALLEEFGVEANPKWHEKRTDLIQTIELGTVEAMTIFCQTVQKLSPIDSNILPIPSAMPGYEDEILMAAGSFVEGSTMEFSCDGPVRPPYRVFLQGGLTYEHVKLAVAQAVSEIYFKG</sequence>
<gene>
    <name evidence="1" type="ORF">SAMN02745116_01351</name>
</gene>
<dbReference type="AlphaFoldDB" id="A0A1T4N8V1"/>
<dbReference type="Proteomes" id="UP000190328">
    <property type="component" value="Unassembled WGS sequence"/>
</dbReference>
<dbReference type="Gene3D" id="3.90.1150.60">
    <property type="entry name" value="Methioning gamme-lyase, C-terminal domain"/>
    <property type="match status" value="1"/>
</dbReference>
<dbReference type="RefSeq" id="WP_078807285.1">
    <property type="nucleotide sequence ID" value="NZ_FUXI01000013.1"/>
</dbReference>
<dbReference type="InterPro" id="IPR015421">
    <property type="entry name" value="PyrdxlP-dep_Trfase_major"/>
</dbReference>
<organism evidence="1 2">
    <name type="scientific">Pilibacter termitis</name>
    <dbReference type="NCBI Taxonomy" id="263852"/>
    <lineage>
        <taxon>Bacteria</taxon>
        <taxon>Bacillati</taxon>
        <taxon>Bacillota</taxon>
        <taxon>Bacilli</taxon>
        <taxon>Lactobacillales</taxon>
        <taxon>Enterococcaceae</taxon>
        <taxon>Pilibacter</taxon>
    </lineage>
</organism>
<proteinExistence type="predicted"/>